<feature type="short sequence motif" description="GXSXG" evidence="4">
    <location>
        <begin position="264"/>
        <end position="268"/>
    </location>
</feature>
<dbReference type="GO" id="GO:0016042">
    <property type="term" value="P:lipid catabolic process"/>
    <property type="evidence" value="ECO:0007669"/>
    <property type="project" value="UniProtKB-UniRule"/>
</dbReference>
<evidence type="ECO:0000313" key="8">
    <source>
        <dbReference type="Proteomes" id="UP000257109"/>
    </source>
</evidence>
<evidence type="ECO:0000256" key="4">
    <source>
        <dbReference type="PROSITE-ProRule" id="PRU01161"/>
    </source>
</evidence>
<organism evidence="7 8">
    <name type="scientific">Mucuna pruriens</name>
    <name type="common">Velvet bean</name>
    <name type="synonym">Dolichos pruriens</name>
    <dbReference type="NCBI Taxonomy" id="157652"/>
    <lineage>
        <taxon>Eukaryota</taxon>
        <taxon>Viridiplantae</taxon>
        <taxon>Streptophyta</taxon>
        <taxon>Embryophyta</taxon>
        <taxon>Tracheophyta</taxon>
        <taxon>Spermatophyta</taxon>
        <taxon>Magnoliopsida</taxon>
        <taxon>eudicotyledons</taxon>
        <taxon>Gunneridae</taxon>
        <taxon>Pentapetalae</taxon>
        <taxon>rosids</taxon>
        <taxon>fabids</taxon>
        <taxon>Fabales</taxon>
        <taxon>Fabaceae</taxon>
        <taxon>Papilionoideae</taxon>
        <taxon>50 kb inversion clade</taxon>
        <taxon>NPAAA clade</taxon>
        <taxon>indigoferoid/millettioid clade</taxon>
        <taxon>Phaseoleae</taxon>
        <taxon>Mucuna</taxon>
    </lineage>
</organism>
<dbReference type="InterPro" id="IPR050301">
    <property type="entry name" value="NTE"/>
</dbReference>
<accession>A0A371HAK0</accession>
<keyword evidence="1 4" id="KW-0378">Hydrolase</keyword>
<dbReference type="AlphaFoldDB" id="A0A371HAK0"/>
<evidence type="ECO:0000256" key="3">
    <source>
        <dbReference type="ARBA" id="ARBA00023098"/>
    </source>
</evidence>
<keyword evidence="2 4" id="KW-0442">Lipid degradation</keyword>
<dbReference type="SUPFAM" id="SSF52151">
    <property type="entry name" value="FabD/lysophospholipase-like"/>
    <property type="match status" value="1"/>
</dbReference>
<protein>
    <submittedName>
        <fullName evidence="7">Triacylglycerol lipase SDP1</fullName>
    </submittedName>
</protein>
<keyword evidence="3 4" id="KW-0443">Lipid metabolism</keyword>
<feature type="active site" description="Nucleophile" evidence="4">
    <location>
        <position position="266"/>
    </location>
</feature>
<dbReference type="Proteomes" id="UP000257109">
    <property type="component" value="Unassembled WGS sequence"/>
</dbReference>
<feature type="domain" description="PNPLA" evidence="6">
    <location>
        <begin position="233"/>
        <end position="436"/>
    </location>
</feature>
<dbReference type="Pfam" id="PF11815">
    <property type="entry name" value="DUF3336"/>
    <property type="match status" value="1"/>
</dbReference>
<name>A0A371HAK0_MUCPR</name>
<evidence type="ECO:0000256" key="5">
    <source>
        <dbReference type="SAM" id="MobiDB-lite"/>
    </source>
</evidence>
<dbReference type="Pfam" id="PF01734">
    <property type="entry name" value="Patatin"/>
    <property type="match status" value="1"/>
</dbReference>
<gene>
    <name evidence="7" type="primary">SDP1</name>
    <name evidence="7" type="ORF">CR513_17038</name>
</gene>
<reference evidence="7" key="1">
    <citation type="submission" date="2018-05" db="EMBL/GenBank/DDBJ databases">
        <title>Draft genome of Mucuna pruriens seed.</title>
        <authorList>
            <person name="Nnadi N.E."/>
            <person name="Vos R."/>
            <person name="Hasami M.H."/>
            <person name="Devisetty U.K."/>
            <person name="Aguiy J.C."/>
        </authorList>
    </citation>
    <scope>NUCLEOTIDE SEQUENCE [LARGE SCALE GENOMIC DNA]</scope>
    <source>
        <strain evidence="7">JCA_2017</strain>
    </source>
</reference>
<evidence type="ECO:0000256" key="2">
    <source>
        <dbReference type="ARBA" id="ARBA00022963"/>
    </source>
</evidence>
<dbReference type="CDD" id="cd07231">
    <property type="entry name" value="Pat_SDP1-like"/>
    <property type="match status" value="1"/>
</dbReference>
<dbReference type="InterPro" id="IPR016035">
    <property type="entry name" value="Acyl_Trfase/lysoPLipase"/>
</dbReference>
<comment type="caution">
    <text evidence="7">The sequence shown here is derived from an EMBL/GenBank/DDBJ whole genome shotgun (WGS) entry which is preliminary data.</text>
</comment>
<dbReference type="Gene3D" id="3.40.1090.10">
    <property type="entry name" value="Cytosolic phospholipase A2 catalytic domain"/>
    <property type="match status" value="2"/>
</dbReference>
<proteinExistence type="predicted"/>
<feature type="non-terminal residue" evidence="7">
    <location>
        <position position="1"/>
    </location>
</feature>
<dbReference type="PANTHER" id="PTHR14226">
    <property type="entry name" value="NEUROPATHY TARGET ESTERASE/SWISS CHEESE D.MELANOGASTER"/>
    <property type="match status" value="1"/>
</dbReference>
<feature type="active site" description="Proton acceptor" evidence="4">
    <location>
        <position position="423"/>
    </location>
</feature>
<feature type="non-terminal residue" evidence="7">
    <location>
        <position position="837"/>
    </location>
</feature>
<dbReference type="PROSITE" id="PS51635">
    <property type="entry name" value="PNPLA"/>
    <property type="match status" value="1"/>
</dbReference>
<comment type="caution">
    <text evidence="4">Lacks conserved residue(s) required for the propagation of feature annotation.</text>
</comment>
<sequence length="837" mass="94207">MDHISNEASVDPFAIGPSSILGRTIAFRVLFCKSISQLRHQILFVLLAIFRRFRGIWAPNVSWLHPRNPQGILAIMTIVAFFLKRYTNVKVRAEMVYRRKFWRNMMTVALTYEEWAHAAKMLDRETPKMNESDLYDVELVSNKLEELRHRRQEGSLRDIIFCMRADLIRNLGNMCNPELHKGRLQVPRLIKEYIDEVSTQLRMVCNSDSEELALEEKHAFMHETRHAFGRTALLLSGGASLGAFHVGVVKTLVEHKVLPRIIAGSSVGSIMCSIVATRSWPELQSFFEDSLHSLQFFDKMGGIFAVVKRVTTFGAVHEIRHLQIMLRHLTSNLTFQEAYDMTGRILGITVCSPRKHEPPRCLNYLTSPHVVIWSAVTASCAFPGLFEAQELMAKDRSGELVPYHPPFNLGPEKGSTPARRWRDGSLEIDLPMMQLKELFNVNHFIVSQANPHIAPLLRLKEYVRACGGNFAAKLAHLVEMEVKHRCNQVLELGFPLGGLAKLFAQDWEGDVTVVMPATLAQYSKIIQNPSYVELQKAANQGRRCTWEKLSAIKANCGIELALDESVVVLNHMRRLKRSYERAGIVSHGLPSTVKLGGPRRIPSWNIIARENSTGSLEEFFHADAASSLHQGVNSPTGKNWKSHLSIHDASDSESESADLNSWTRSGGPLMRTTSADMFIDFVQNLEVDTELNRGKVTHTSPRDFQHHSSRFTIPDTEFDQEENGNRVFMNGSNISNILITEGDLLQPERIHNGIVFNVVKKEDLTPSNRSHDYDTCKNEVAECVQIDFPGKEMDAASSGSENGDDDSTIARSQTEKPNYNSIGHSSTDLGKDQSIAD</sequence>
<evidence type="ECO:0000259" key="6">
    <source>
        <dbReference type="PROSITE" id="PS51635"/>
    </source>
</evidence>
<dbReference type="InterPro" id="IPR021771">
    <property type="entry name" value="Triacylglycerol_lipase_N"/>
</dbReference>
<feature type="compositionally biased region" description="Polar residues" evidence="5">
    <location>
        <begin position="809"/>
        <end position="828"/>
    </location>
</feature>
<evidence type="ECO:0000313" key="7">
    <source>
        <dbReference type="EMBL" id="RDX99838.1"/>
    </source>
</evidence>
<evidence type="ECO:0000256" key="1">
    <source>
        <dbReference type="ARBA" id="ARBA00022801"/>
    </source>
</evidence>
<dbReference type="InterPro" id="IPR002641">
    <property type="entry name" value="PNPLA_dom"/>
</dbReference>
<dbReference type="EMBL" id="QJKJ01003123">
    <property type="protein sequence ID" value="RDX99838.1"/>
    <property type="molecule type" value="Genomic_DNA"/>
</dbReference>
<dbReference type="OrthoDB" id="15478at2759"/>
<feature type="region of interest" description="Disordered" evidence="5">
    <location>
        <begin position="789"/>
        <end position="837"/>
    </location>
</feature>
<dbReference type="PANTHER" id="PTHR14226:SF72">
    <property type="entry name" value="TRIACYLGLYCEROL LIPASE-RELATED"/>
    <property type="match status" value="1"/>
</dbReference>
<dbReference type="GO" id="GO:0004806">
    <property type="term" value="F:triacylglycerol lipase activity"/>
    <property type="evidence" value="ECO:0007669"/>
    <property type="project" value="InterPro"/>
</dbReference>
<keyword evidence="8" id="KW-1185">Reference proteome</keyword>
<dbReference type="STRING" id="157652.A0A371HAK0"/>